<proteinExistence type="predicted"/>
<sequence>MEKGWGADDSGRDLVLRSSSVASLLQRSNLGGGNRDSVSSHRTSVRQARTPRCCSSPSPTPAGFLGERPAARRREPAEKPPWRWPAAIATAVSHERGPFLANDAVATAARPSGEIRDTVLGRAATRPDARAHGCTQLFGKDELAKTGLVKEKWEPDAIFYTGAALAWQGCGGWEGRRPFRQCSSAEVYVAVIYSERRSRPPIWDNLHRLLCQHGRHAPEVPLCQQESRGGFALSGEEAVSEWSGRVRDAGCSSRSGERLDTPPPPPTRHDDAISLPTRAACDLRRAAASLLAAAEGIAALSRLSTSPRKQITCACTTQHCREQGTSRCNTTSMCYTQYLQSRDPNTDPITRGCINSRTPLLCENRRPAVHSAARWPQLVCCSSNLCNEGILPPPLQAETASSWPALRPEASSSSVGVDGVPASTELPPQPPNNEDVGDEQLLSPVHVAVLSVGACALFAVALLAIVTLVRRHAGLLGARYVRGNYIKGRRQSASDDGTPNGGTYDNKMAVVS</sequence>
<comment type="caution">
    <text evidence="1">The sequence shown here is derived from an EMBL/GenBank/DDBJ whole genome shotgun (WGS) entry which is preliminary data.</text>
</comment>
<reference evidence="1" key="1">
    <citation type="submission" date="2020-05" db="EMBL/GenBank/DDBJ databases">
        <title>Large-scale comparative analyses of tick genomes elucidate their genetic diversity and vector capacities.</title>
        <authorList>
            <person name="Jia N."/>
            <person name="Wang J."/>
            <person name="Shi W."/>
            <person name="Du L."/>
            <person name="Sun Y."/>
            <person name="Zhan W."/>
            <person name="Jiang J."/>
            <person name="Wang Q."/>
            <person name="Zhang B."/>
            <person name="Ji P."/>
            <person name="Sakyi L.B."/>
            <person name="Cui X."/>
            <person name="Yuan T."/>
            <person name="Jiang B."/>
            <person name="Yang W."/>
            <person name="Lam T.T.-Y."/>
            <person name="Chang Q."/>
            <person name="Ding S."/>
            <person name="Wang X."/>
            <person name="Zhu J."/>
            <person name="Ruan X."/>
            <person name="Zhao L."/>
            <person name="Wei J."/>
            <person name="Que T."/>
            <person name="Du C."/>
            <person name="Cheng J."/>
            <person name="Dai P."/>
            <person name="Han X."/>
            <person name="Huang E."/>
            <person name="Gao Y."/>
            <person name="Liu J."/>
            <person name="Shao H."/>
            <person name="Ye R."/>
            <person name="Li L."/>
            <person name="Wei W."/>
            <person name="Wang X."/>
            <person name="Wang C."/>
            <person name="Yang T."/>
            <person name="Huo Q."/>
            <person name="Li W."/>
            <person name="Guo W."/>
            <person name="Chen H."/>
            <person name="Zhou L."/>
            <person name="Ni X."/>
            <person name="Tian J."/>
            <person name="Zhou Y."/>
            <person name="Sheng Y."/>
            <person name="Liu T."/>
            <person name="Pan Y."/>
            <person name="Xia L."/>
            <person name="Li J."/>
            <person name="Zhao F."/>
            <person name="Cao W."/>
        </authorList>
    </citation>
    <scope>NUCLEOTIDE SEQUENCE</scope>
    <source>
        <strain evidence="1">Hyas-2018</strain>
    </source>
</reference>
<evidence type="ECO:0000313" key="2">
    <source>
        <dbReference type="Proteomes" id="UP000821845"/>
    </source>
</evidence>
<name>A0ACB7SZI1_HYAAI</name>
<keyword evidence="2" id="KW-1185">Reference proteome</keyword>
<accession>A0ACB7SZI1</accession>
<evidence type="ECO:0000313" key="1">
    <source>
        <dbReference type="EMBL" id="KAH6940103.1"/>
    </source>
</evidence>
<protein>
    <submittedName>
        <fullName evidence="1">Uncharacterized protein</fullName>
    </submittedName>
</protein>
<organism evidence="1 2">
    <name type="scientific">Hyalomma asiaticum</name>
    <name type="common">Tick</name>
    <dbReference type="NCBI Taxonomy" id="266040"/>
    <lineage>
        <taxon>Eukaryota</taxon>
        <taxon>Metazoa</taxon>
        <taxon>Ecdysozoa</taxon>
        <taxon>Arthropoda</taxon>
        <taxon>Chelicerata</taxon>
        <taxon>Arachnida</taxon>
        <taxon>Acari</taxon>
        <taxon>Parasitiformes</taxon>
        <taxon>Ixodida</taxon>
        <taxon>Ixodoidea</taxon>
        <taxon>Ixodidae</taxon>
        <taxon>Hyalomminae</taxon>
        <taxon>Hyalomma</taxon>
    </lineage>
</organism>
<gene>
    <name evidence="1" type="ORF">HPB50_024760</name>
</gene>
<dbReference type="Proteomes" id="UP000821845">
    <property type="component" value="Chromosome 2"/>
</dbReference>
<dbReference type="EMBL" id="CM023482">
    <property type="protein sequence ID" value="KAH6940103.1"/>
    <property type="molecule type" value="Genomic_DNA"/>
</dbReference>